<sequence>MTTASCKSSSSFVQNLVVFLILGLASYAVVQSASHLRWGNSAAARVADMIYGPSEKELQALFQKEYLDSNPDRAGLKITSFKKEVGEKTGPDNAFYEARFTAVLESDKEFYVAHYRFGYTGIQTEPCGICEKVTVRDRVIAQGYYELQKRADTGWERHQVPGYDYNGRTNLTVAPR</sequence>
<gene>
    <name evidence="2" type="ORF">A3C89_02900</name>
</gene>
<dbReference type="STRING" id="1798492.A3C89_02900"/>
<dbReference type="AlphaFoldDB" id="A0A1F6DEG8"/>
<evidence type="ECO:0000256" key="1">
    <source>
        <dbReference type="SAM" id="Phobius"/>
    </source>
</evidence>
<keyword evidence="1" id="KW-0472">Membrane</keyword>
<reference evidence="2 3" key="1">
    <citation type="journal article" date="2016" name="Nat. Commun.">
        <title>Thousands of microbial genomes shed light on interconnected biogeochemical processes in an aquifer system.</title>
        <authorList>
            <person name="Anantharaman K."/>
            <person name="Brown C.T."/>
            <person name="Hug L.A."/>
            <person name="Sharon I."/>
            <person name="Castelle C.J."/>
            <person name="Probst A.J."/>
            <person name="Thomas B.C."/>
            <person name="Singh A."/>
            <person name="Wilkins M.J."/>
            <person name="Karaoz U."/>
            <person name="Brodie E.L."/>
            <person name="Williams K.H."/>
            <person name="Hubbard S.S."/>
            <person name="Banfield J.F."/>
        </authorList>
    </citation>
    <scope>NUCLEOTIDE SEQUENCE [LARGE SCALE GENOMIC DNA]</scope>
</reference>
<name>A0A1F6DEG8_9BACT</name>
<protein>
    <submittedName>
        <fullName evidence="2">Uncharacterized protein</fullName>
    </submittedName>
</protein>
<dbReference type="EMBL" id="MFLF01000016">
    <property type="protein sequence ID" value="OGG59422.1"/>
    <property type="molecule type" value="Genomic_DNA"/>
</dbReference>
<evidence type="ECO:0000313" key="2">
    <source>
        <dbReference type="EMBL" id="OGG59422.1"/>
    </source>
</evidence>
<feature type="transmembrane region" description="Helical" evidence="1">
    <location>
        <begin position="12"/>
        <end position="30"/>
    </location>
</feature>
<keyword evidence="1" id="KW-1133">Transmembrane helix</keyword>
<keyword evidence="1" id="KW-0812">Transmembrane</keyword>
<comment type="caution">
    <text evidence="2">The sequence shown here is derived from an EMBL/GenBank/DDBJ whole genome shotgun (WGS) entry which is preliminary data.</text>
</comment>
<dbReference type="Proteomes" id="UP000178794">
    <property type="component" value="Unassembled WGS sequence"/>
</dbReference>
<accession>A0A1F6DEG8</accession>
<evidence type="ECO:0000313" key="3">
    <source>
        <dbReference type="Proteomes" id="UP000178794"/>
    </source>
</evidence>
<proteinExistence type="predicted"/>
<organism evidence="2 3">
    <name type="scientific">Candidatus Kaiserbacteria bacterium RIFCSPHIGHO2_02_FULL_50_50</name>
    <dbReference type="NCBI Taxonomy" id="1798492"/>
    <lineage>
        <taxon>Bacteria</taxon>
        <taxon>Candidatus Kaiseribacteriota</taxon>
    </lineage>
</organism>